<dbReference type="InterPro" id="IPR002402">
    <property type="entry name" value="Cyt_P450_E_grp-II"/>
</dbReference>
<comment type="similarity">
    <text evidence="2">Belongs to the cytochrome P450 family.</text>
</comment>
<gene>
    <name evidence="10" type="ORF">N7509_010021</name>
</gene>
<dbReference type="SUPFAM" id="SSF48264">
    <property type="entry name" value="Cytochrome P450"/>
    <property type="match status" value="2"/>
</dbReference>
<reference evidence="10" key="1">
    <citation type="submission" date="2022-12" db="EMBL/GenBank/DDBJ databases">
        <authorList>
            <person name="Petersen C."/>
        </authorList>
    </citation>
    <scope>NUCLEOTIDE SEQUENCE</scope>
    <source>
        <strain evidence="10">IBT 29677</strain>
    </source>
</reference>
<evidence type="ECO:0000256" key="9">
    <source>
        <dbReference type="SAM" id="Phobius"/>
    </source>
</evidence>
<evidence type="ECO:0000256" key="2">
    <source>
        <dbReference type="ARBA" id="ARBA00010617"/>
    </source>
</evidence>
<evidence type="ECO:0000256" key="6">
    <source>
        <dbReference type="ARBA" id="ARBA00023004"/>
    </source>
</evidence>
<dbReference type="GO" id="GO:0005506">
    <property type="term" value="F:iron ion binding"/>
    <property type="evidence" value="ECO:0007669"/>
    <property type="project" value="InterPro"/>
</dbReference>
<evidence type="ECO:0000313" key="11">
    <source>
        <dbReference type="Proteomes" id="UP001147747"/>
    </source>
</evidence>
<name>A0A9W9VQQ8_9EURO</name>
<dbReference type="Proteomes" id="UP001147747">
    <property type="component" value="Unassembled WGS sequence"/>
</dbReference>
<dbReference type="PRINTS" id="PR01239">
    <property type="entry name" value="EP450IICYP52"/>
</dbReference>
<evidence type="ECO:0000313" key="10">
    <source>
        <dbReference type="EMBL" id="KAJ5387480.1"/>
    </source>
</evidence>
<evidence type="ECO:0000256" key="7">
    <source>
        <dbReference type="ARBA" id="ARBA00023033"/>
    </source>
</evidence>
<keyword evidence="9" id="KW-0812">Transmembrane</keyword>
<keyword evidence="5" id="KW-0560">Oxidoreductase</keyword>
<dbReference type="PANTHER" id="PTHR24287:SF1">
    <property type="entry name" value="P450, PUTATIVE (EUROFUNG)-RELATED"/>
    <property type="match status" value="1"/>
</dbReference>
<dbReference type="Pfam" id="PF00067">
    <property type="entry name" value="p450"/>
    <property type="match status" value="1"/>
</dbReference>
<organism evidence="10 11">
    <name type="scientific">Penicillium cosmopolitanum</name>
    <dbReference type="NCBI Taxonomy" id="1131564"/>
    <lineage>
        <taxon>Eukaryota</taxon>
        <taxon>Fungi</taxon>
        <taxon>Dikarya</taxon>
        <taxon>Ascomycota</taxon>
        <taxon>Pezizomycotina</taxon>
        <taxon>Eurotiomycetes</taxon>
        <taxon>Eurotiomycetidae</taxon>
        <taxon>Eurotiales</taxon>
        <taxon>Aspergillaceae</taxon>
        <taxon>Penicillium</taxon>
    </lineage>
</organism>
<reference evidence="10" key="2">
    <citation type="journal article" date="2023" name="IMA Fungus">
        <title>Comparative genomic study of the Penicillium genus elucidates a diverse pangenome and 15 lateral gene transfer events.</title>
        <authorList>
            <person name="Petersen C."/>
            <person name="Sorensen T."/>
            <person name="Nielsen M.R."/>
            <person name="Sondergaard T.E."/>
            <person name="Sorensen J.L."/>
            <person name="Fitzpatrick D.A."/>
            <person name="Frisvad J.C."/>
            <person name="Nielsen K.L."/>
        </authorList>
    </citation>
    <scope>NUCLEOTIDE SEQUENCE</scope>
    <source>
        <strain evidence="10">IBT 29677</strain>
    </source>
</reference>
<evidence type="ECO:0000256" key="3">
    <source>
        <dbReference type="ARBA" id="ARBA00022617"/>
    </source>
</evidence>
<protein>
    <recommendedName>
        <fullName evidence="12">Cytochrome P450</fullName>
    </recommendedName>
</protein>
<dbReference type="OrthoDB" id="1470350at2759"/>
<evidence type="ECO:0000256" key="1">
    <source>
        <dbReference type="ARBA" id="ARBA00001971"/>
    </source>
</evidence>
<dbReference type="InterPro" id="IPR036396">
    <property type="entry name" value="Cyt_P450_sf"/>
</dbReference>
<dbReference type="EMBL" id="JAPZBU010000009">
    <property type="protein sequence ID" value="KAJ5387480.1"/>
    <property type="molecule type" value="Genomic_DNA"/>
</dbReference>
<keyword evidence="9" id="KW-1133">Transmembrane helix</keyword>
<keyword evidence="6 8" id="KW-0408">Iron</keyword>
<dbReference type="RefSeq" id="XP_056485278.1">
    <property type="nucleotide sequence ID" value="XM_056634658.1"/>
</dbReference>
<sequence length="503" mass="56320">MELINVLRILAAALFLHMIHALYASWHYSRKARSLGCLNLPLLPSMDPIGVTHLLQSLSADRVKLLPELFERRFRTMSELQKGYVSTFMIRSLGQHIVITADPKNIQSLLATQFSNFELGSVRRDSLCPLLGNGIFTANGEQWSHSRALLRPQFTRNQISQLDLEEKHVLRAMDAIHVGPTGWTTSTDIQCIFFRLTLDTATEFLFGESADSQLHYLEGRQCPEVSFAYSFDDSQAVCAQRLRFGWVASLLNCLRARQSDREVHAFVDRFVHKALQSQREEANIRHADKTRYVFLDALVAETQDPIELGSQCLNILLAGARYHCFTSELDRSVIGAPLGGFQQTPRRNHSKFWHLWLASGYKLLLIKVMPVFAILPERVTSSVPVVPFNRRSAVSDTALPHGGGADVLTSCTVARTFGDLTLIASIRSDGVDGKLGGSIFLLTGGPRVCIGQQFALTEAGYTLVRLIQRFDQIEDVYPERQIRYGLSLTSCPADSVTVRMHQA</sequence>
<dbReference type="GO" id="GO:0020037">
    <property type="term" value="F:heme binding"/>
    <property type="evidence" value="ECO:0007669"/>
    <property type="project" value="InterPro"/>
</dbReference>
<evidence type="ECO:0000256" key="8">
    <source>
        <dbReference type="PIRSR" id="PIRSR602402-1"/>
    </source>
</evidence>
<evidence type="ECO:0000256" key="4">
    <source>
        <dbReference type="ARBA" id="ARBA00022723"/>
    </source>
</evidence>
<dbReference type="GO" id="GO:0016712">
    <property type="term" value="F:oxidoreductase activity, acting on paired donors, with incorporation or reduction of molecular oxygen, reduced flavin or flavoprotein as one donor, and incorporation of one atom of oxygen"/>
    <property type="evidence" value="ECO:0007669"/>
    <property type="project" value="InterPro"/>
</dbReference>
<feature type="binding site" description="axial binding residue" evidence="8">
    <location>
        <position position="449"/>
    </location>
    <ligand>
        <name>heme</name>
        <dbReference type="ChEBI" id="CHEBI:30413"/>
    </ligand>
    <ligandPart>
        <name>Fe</name>
        <dbReference type="ChEBI" id="CHEBI:18248"/>
    </ligandPart>
</feature>
<keyword evidence="7" id="KW-0503">Monooxygenase</keyword>
<dbReference type="Gene3D" id="1.10.630.10">
    <property type="entry name" value="Cytochrome P450"/>
    <property type="match status" value="2"/>
</dbReference>
<comment type="caution">
    <text evidence="10">The sequence shown here is derived from an EMBL/GenBank/DDBJ whole genome shotgun (WGS) entry which is preliminary data.</text>
</comment>
<keyword evidence="11" id="KW-1185">Reference proteome</keyword>
<keyword evidence="4 8" id="KW-0479">Metal-binding</keyword>
<accession>A0A9W9VQQ8</accession>
<proteinExistence type="inferred from homology"/>
<dbReference type="PANTHER" id="PTHR24287">
    <property type="entry name" value="P450, PUTATIVE (EUROFUNG)-RELATED"/>
    <property type="match status" value="1"/>
</dbReference>
<dbReference type="GO" id="GO:0043386">
    <property type="term" value="P:mycotoxin biosynthetic process"/>
    <property type="evidence" value="ECO:0007669"/>
    <property type="project" value="UniProtKB-ARBA"/>
</dbReference>
<evidence type="ECO:0000256" key="5">
    <source>
        <dbReference type="ARBA" id="ARBA00023002"/>
    </source>
</evidence>
<feature type="transmembrane region" description="Helical" evidence="9">
    <location>
        <begin position="6"/>
        <end position="26"/>
    </location>
</feature>
<comment type="cofactor">
    <cofactor evidence="1 8">
        <name>heme</name>
        <dbReference type="ChEBI" id="CHEBI:30413"/>
    </cofactor>
</comment>
<dbReference type="InterPro" id="IPR047146">
    <property type="entry name" value="Cyt_P450_E_CYP52_fungi"/>
</dbReference>
<dbReference type="PRINTS" id="PR00464">
    <property type="entry name" value="EP450II"/>
</dbReference>
<dbReference type="GeneID" id="81373638"/>
<keyword evidence="9" id="KW-0472">Membrane</keyword>
<keyword evidence="3 8" id="KW-0349">Heme</keyword>
<dbReference type="AlphaFoldDB" id="A0A9W9VQQ8"/>
<evidence type="ECO:0008006" key="12">
    <source>
        <dbReference type="Google" id="ProtNLM"/>
    </source>
</evidence>
<dbReference type="InterPro" id="IPR002974">
    <property type="entry name" value="Cyt_P450_E_CYP52_ascomycetes"/>
</dbReference>
<dbReference type="InterPro" id="IPR001128">
    <property type="entry name" value="Cyt_P450"/>
</dbReference>